<dbReference type="GO" id="GO:0009236">
    <property type="term" value="P:cobalamin biosynthetic process"/>
    <property type="evidence" value="ECO:0007669"/>
    <property type="project" value="InterPro"/>
</dbReference>
<protein>
    <submittedName>
        <fullName evidence="3">Cobalt-precorrin 5A acetaldehyde-lyase</fullName>
    </submittedName>
</protein>
<dbReference type="Gene3D" id="3.40.50.11220">
    <property type="match status" value="1"/>
</dbReference>
<dbReference type="OrthoDB" id="9781023at2"/>
<name>A0A1H9CGL1_9LACT</name>
<dbReference type="InterPro" id="IPR002750">
    <property type="entry name" value="CobE/GbiG_C"/>
</dbReference>
<dbReference type="RefSeq" id="WP_159428842.1">
    <property type="nucleotide sequence ID" value="NZ_FOEN01000004.1"/>
</dbReference>
<dbReference type="AlphaFoldDB" id="A0A1H9CGL1"/>
<feature type="domain" description="Cobalamin synthesis G N-terminal" evidence="2">
    <location>
        <begin position="75"/>
        <end position="149"/>
    </location>
</feature>
<evidence type="ECO:0000313" key="3">
    <source>
        <dbReference type="EMBL" id="SEP99758.1"/>
    </source>
</evidence>
<dbReference type="SUPFAM" id="SSF159664">
    <property type="entry name" value="CobE/GbiG C-terminal domain-like"/>
    <property type="match status" value="1"/>
</dbReference>
<dbReference type="PANTHER" id="PTHR37477">
    <property type="entry name" value="COBALT-PRECORRIN-5A HYDROLASE"/>
    <property type="match status" value="1"/>
</dbReference>
<gene>
    <name evidence="3" type="ORF">SAMN04488558_10416</name>
</gene>
<proteinExistence type="predicted"/>
<feature type="domain" description="CobE/GbiG C-terminal" evidence="1">
    <location>
        <begin position="253"/>
        <end position="370"/>
    </location>
</feature>
<dbReference type="InterPro" id="IPR036518">
    <property type="entry name" value="CobE/GbiG_C_sf"/>
</dbReference>
<dbReference type="EMBL" id="FOEN01000004">
    <property type="protein sequence ID" value="SEP99758.1"/>
    <property type="molecule type" value="Genomic_DNA"/>
</dbReference>
<dbReference type="Proteomes" id="UP000198833">
    <property type="component" value="Unassembled WGS sequence"/>
</dbReference>
<dbReference type="Gene3D" id="3.30.420.180">
    <property type="entry name" value="CobE/GbiG C-terminal domain"/>
    <property type="match status" value="1"/>
</dbReference>
<dbReference type="STRING" id="89093.SAMN04488558_10416"/>
<evidence type="ECO:0000313" key="4">
    <source>
        <dbReference type="Proteomes" id="UP000198833"/>
    </source>
</evidence>
<dbReference type="Pfam" id="PF01890">
    <property type="entry name" value="CbiG_C"/>
    <property type="match status" value="1"/>
</dbReference>
<keyword evidence="4" id="KW-1185">Reference proteome</keyword>
<accession>A0A1H9CGL1</accession>
<dbReference type="InterPro" id="IPR038029">
    <property type="entry name" value="GbiG_N_sf"/>
</dbReference>
<dbReference type="GO" id="GO:0016829">
    <property type="term" value="F:lyase activity"/>
    <property type="evidence" value="ECO:0007669"/>
    <property type="project" value="UniProtKB-KW"/>
</dbReference>
<sequence>MNIANNIQKKYSRYSHPNVALVSITRDGQILSEKIKKRVFPQAIIYTKYTNHLNTKEEPLIEDSAIKTIQYLMQNKTDLIITIMASGITVRAIAPCLRDKTIDPAIIVIDDQGHFVISLLSGHLGNANNWAKEIAIKIDSTPVITTATDSKERVGVDELAKYVHGYYTNFKEQTRLFNQLIAEDNNIALINEAEVPLPEQLGKIKNIDKQIWMLNPESYQGTIVISDKFEEIFYQQFNQRVSTPILQLIPRQYVIGVGCRKDIEFPKLLENFKKFMQDQDLSIYAVNKIVSIDIKKNELSIQKLAQKLGVEFETYSKEELIKYENLYPGSSFVKKKVGVSNVAQTAAHHATNSKVLSQRYAYDGSTFAIAKKIKGDE</sequence>
<dbReference type="InterPro" id="IPR021744">
    <property type="entry name" value="CbiG_N"/>
</dbReference>
<reference evidence="3 4" key="1">
    <citation type="submission" date="2016-10" db="EMBL/GenBank/DDBJ databases">
        <authorList>
            <person name="de Groot N.N."/>
        </authorList>
    </citation>
    <scope>NUCLEOTIDE SEQUENCE [LARGE SCALE GENOMIC DNA]</scope>
    <source>
        <strain evidence="3 4">DSM 15695</strain>
    </source>
</reference>
<dbReference type="Pfam" id="PF11760">
    <property type="entry name" value="CbiG_N"/>
    <property type="match status" value="1"/>
</dbReference>
<dbReference type="SUPFAM" id="SSF159672">
    <property type="entry name" value="CbiG N-terminal domain-like"/>
    <property type="match status" value="1"/>
</dbReference>
<evidence type="ECO:0000259" key="1">
    <source>
        <dbReference type="Pfam" id="PF01890"/>
    </source>
</evidence>
<evidence type="ECO:0000259" key="2">
    <source>
        <dbReference type="Pfam" id="PF11760"/>
    </source>
</evidence>
<dbReference type="PANTHER" id="PTHR37477:SF1">
    <property type="entry name" value="COBALT-PRECORRIN-5A HYDROLASE"/>
    <property type="match status" value="1"/>
</dbReference>
<keyword evidence="3" id="KW-0456">Lyase</keyword>
<organism evidence="3 4">
    <name type="scientific">Ignavigranum ruoffiae</name>
    <dbReference type="NCBI Taxonomy" id="89093"/>
    <lineage>
        <taxon>Bacteria</taxon>
        <taxon>Bacillati</taxon>
        <taxon>Bacillota</taxon>
        <taxon>Bacilli</taxon>
        <taxon>Lactobacillales</taxon>
        <taxon>Aerococcaceae</taxon>
        <taxon>Ignavigranum</taxon>
    </lineage>
</organism>
<dbReference type="InterPro" id="IPR052553">
    <property type="entry name" value="CbiG_hydrolase"/>
</dbReference>